<name>A0ABQ9YVR6_9CRUS</name>
<evidence type="ECO:0000313" key="1">
    <source>
        <dbReference type="EMBL" id="KAK4004734.1"/>
    </source>
</evidence>
<gene>
    <name evidence="1" type="ORF">OUZ56_006459</name>
</gene>
<accession>A0ABQ9YVR6</accession>
<dbReference type="Proteomes" id="UP001234178">
    <property type="component" value="Unassembled WGS sequence"/>
</dbReference>
<organism evidence="1 2">
    <name type="scientific">Daphnia magna</name>
    <dbReference type="NCBI Taxonomy" id="35525"/>
    <lineage>
        <taxon>Eukaryota</taxon>
        <taxon>Metazoa</taxon>
        <taxon>Ecdysozoa</taxon>
        <taxon>Arthropoda</taxon>
        <taxon>Crustacea</taxon>
        <taxon>Branchiopoda</taxon>
        <taxon>Diplostraca</taxon>
        <taxon>Cladocera</taxon>
        <taxon>Anomopoda</taxon>
        <taxon>Daphniidae</taxon>
        <taxon>Daphnia</taxon>
    </lineage>
</organism>
<reference evidence="1 2" key="1">
    <citation type="journal article" date="2023" name="Nucleic Acids Res.">
        <title>The hologenome of Daphnia magna reveals possible DNA methylation and microbiome-mediated evolution of the host genome.</title>
        <authorList>
            <person name="Chaturvedi A."/>
            <person name="Li X."/>
            <person name="Dhandapani V."/>
            <person name="Marshall H."/>
            <person name="Kissane S."/>
            <person name="Cuenca-Cambronero M."/>
            <person name="Asole G."/>
            <person name="Calvet F."/>
            <person name="Ruiz-Romero M."/>
            <person name="Marangio P."/>
            <person name="Guigo R."/>
            <person name="Rago D."/>
            <person name="Mirbahai L."/>
            <person name="Eastwood N."/>
            <person name="Colbourne J.K."/>
            <person name="Zhou J."/>
            <person name="Mallon E."/>
            <person name="Orsini L."/>
        </authorList>
    </citation>
    <scope>NUCLEOTIDE SEQUENCE [LARGE SCALE GENOMIC DNA]</scope>
    <source>
        <strain evidence="1">LRV0_1</strain>
    </source>
</reference>
<keyword evidence="2" id="KW-1185">Reference proteome</keyword>
<proteinExistence type="predicted"/>
<comment type="caution">
    <text evidence="1">The sequence shown here is derived from an EMBL/GenBank/DDBJ whole genome shotgun (WGS) entry which is preliminary data.</text>
</comment>
<evidence type="ECO:0000313" key="2">
    <source>
        <dbReference type="Proteomes" id="UP001234178"/>
    </source>
</evidence>
<dbReference type="EMBL" id="JAOYFB010000001">
    <property type="protein sequence ID" value="KAK4004734.1"/>
    <property type="molecule type" value="Genomic_DNA"/>
</dbReference>
<protein>
    <submittedName>
        <fullName evidence="1">Uncharacterized protein</fullName>
    </submittedName>
</protein>
<sequence>MFTKVKPPRKECFRLSRWPDALYYSEFQHHELACHRETKYLPKSMHTFQKELPFLILVSFSWKNKADQFGTVRIKRIIREPSWFPLRVFPLFTASLERQLPTLIRITSHGGWKLMQEVKKWKEWNGCRSVVYMYGTQTQVV</sequence>